<comment type="caution">
    <text evidence="1">The sequence shown here is derived from an EMBL/GenBank/DDBJ whole genome shotgun (WGS) entry which is preliminary data.</text>
</comment>
<reference evidence="1" key="1">
    <citation type="submission" date="2019-08" db="EMBL/GenBank/DDBJ databases">
        <authorList>
            <person name="Kucharzyk K."/>
            <person name="Murdoch R.W."/>
            <person name="Higgins S."/>
            <person name="Loffler F."/>
        </authorList>
    </citation>
    <scope>NUCLEOTIDE SEQUENCE</scope>
</reference>
<organism evidence="1">
    <name type="scientific">bioreactor metagenome</name>
    <dbReference type="NCBI Taxonomy" id="1076179"/>
    <lineage>
        <taxon>unclassified sequences</taxon>
        <taxon>metagenomes</taxon>
        <taxon>ecological metagenomes</taxon>
    </lineage>
</organism>
<dbReference type="AlphaFoldDB" id="A0A644YSD8"/>
<accession>A0A644YSD8</accession>
<sequence>MSIVNTAEYDLCFITFVFLKCSQKNKKLIKLAFLKRNHRKDKSNFQNTIVFLRKNDKNDLI</sequence>
<proteinExistence type="predicted"/>
<gene>
    <name evidence="1" type="ORF">SDC9_75923</name>
</gene>
<name>A0A644YSD8_9ZZZZ</name>
<evidence type="ECO:0000313" key="1">
    <source>
        <dbReference type="EMBL" id="MPM29383.1"/>
    </source>
</evidence>
<dbReference type="EMBL" id="VSSQ01005497">
    <property type="protein sequence ID" value="MPM29383.1"/>
    <property type="molecule type" value="Genomic_DNA"/>
</dbReference>
<protein>
    <submittedName>
        <fullName evidence="1">Uncharacterized protein</fullName>
    </submittedName>
</protein>